<evidence type="ECO:0000313" key="1">
    <source>
        <dbReference type="EMBL" id="KRZ65098.1"/>
    </source>
</evidence>
<reference evidence="1 2" key="1">
    <citation type="submission" date="2015-01" db="EMBL/GenBank/DDBJ databases">
        <title>Evolution of Trichinella species and genotypes.</title>
        <authorList>
            <person name="Korhonen P.K."/>
            <person name="Edoardo P."/>
            <person name="Giuseppe L.R."/>
            <person name="Gasser R.B."/>
        </authorList>
    </citation>
    <scope>NUCLEOTIDE SEQUENCE [LARGE SCALE GENOMIC DNA]</scope>
    <source>
        <strain evidence="1">ISS1980</strain>
    </source>
</reference>
<organism evidence="1 2">
    <name type="scientific">Trichinella papuae</name>
    <dbReference type="NCBI Taxonomy" id="268474"/>
    <lineage>
        <taxon>Eukaryota</taxon>
        <taxon>Metazoa</taxon>
        <taxon>Ecdysozoa</taxon>
        <taxon>Nematoda</taxon>
        <taxon>Enoplea</taxon>
        <taxon>Dorylaimia</taxon>
        <taxon>Trichinellida</taxon>
        <taxon>Trichinellidae</taxon>
        <taxon>Trichinella</taxon>
    </lineage>
</organism>
<dbReference type="InterPro" id="IPR012337">
    <property type="entry name" value="RNaseH-like_sf"/>
</dbReference>
<dbReference type="STRING" id="268474.A0A0V1M031"/>
<evidence type="ECO:0008006" key="3">
    <source>
        <dbReference type="Google" id="ProtNLM"/>
    </source>
</evidence>
<dbReference type="InterPro" id="IPR036397">
    <property type="entry name" value="RNaseH_sf"/>
</dbReference>
<dbReference type="AlphaFoldDB" id="A0A0V1M031"/>
<protein>
    <recommendedName>
        <fullName evidence="3">Integrase catalytic domain-containing protein</fullName>
    </recommendedName>
</protein>
<dbReference type="PANTHER" id="PTHR37984">
    <property type="entry name" value="PROTEIN CBG26694"/>
    <property type="match status" value="1"/>
</dbReference>
<dbReference type="Proteomes" id="UP000054843">
    <property type="component" value="Unassembled WGS sequence"/>
</dbReference>
<accession>A0A0V1M031</accession>
<name>A0A0V1M031_9BILA</name>
<dbReference type="GO" id="GO:0003676">
    <property type="term" value="F:nucleic acid binding"/>
    <property type="evidence" value="ECO:0007669"/>
    <property type="project" value="InterPro"/>
</dbReference>
<sequence>MAFDRRAELSYEDRVLLWVPRHRCHEIGGPILYLVVSGLVVEQCFTCQIRRQAPLEVSLILWNVPSEPWSRLHIDQAGPFKGSKWLVIVDVIRNGSTLPLCEARQRTPLSNAVVACSHVSVFPDTLYLTTDRNSSLTNLNNNGIVHIRTTPYHSRTNDFAEKAVQIFKERMNKAGHAIDFDFYSLFFIRSALQAINQALRSPLR</sequence>
<dbReference type="SUPFAM" id="SSF53098">
    <property type="entry name" value="Ribonuclease H-like"/>
    <property type="match status" value="1"/>
</dbReference>
<dbReference type="EMBL" id="JYDO01000528">
    <property type="protein sequence ID" value="KRZ65098.1"/>
    <property type="molecule type" value="Genomic_DNA"/>
</dbReference>
<evidence type="ECO:0000313" key="2">
    <source>
        <dbReference type="Proteomes" id="UP000054843"/>
    </source>
</evidence>
<dbReference type="PANTHER" id="PTHR37984:SF5">
    <property type="entry name" value="PROTEIN NYNRIN-LIKE"/>
    <property type="match status" value="1"/>
</dbReference>
<dbReference type="Gene3D" id="3.30.420.10">
    <property type="entry name" value="Ribonuclease H-like superfamily/Ribonuclease H"/>
    <property type="match status" value="1"/>
</dbReference>
<proteinExistence type="predicted"/>
<dbReference type="InterPro" id="IPR050951">
    <property type="entry name" value="Retrovirus_Pol_polyprotein"/>
</dbReference>
<gene>
    <name evidence="1" type="primary">K02A2.6</name>
    <name evidence="1" type="ORF">T10_4772</name>
</gene>
<comment type="caution">
    <text evidence="1">The sequence shown here is derived from an EMBL/GenBank/DDBJ whole genome shotgun (WGS) entry which is preliminary data.</text>
</comment>
<keyword evidence="2" id="KW-1185">Reference proteome</keyword>